<protein>
    <submittedName>
        <fullName evidence="2">Uncharacterized protein</fullName>
    </submittedName>
</protein>
<evidence type="ECO:0000313" key="3">
    <source>
        <dbReference type="Proteomes" id="UP000293852"/>
    </source>
</evidence>
<organism evidence="2 3">
    <name type="scientific">Xylanimonas ulmi</name>
    <dbReference type="NCBI Taxonomy" id="228973"/>
    <lineage>
        <taxon>Bacteria</taxon>
        <taxon>Bacillati</taxon>
        <taxon>Actinomycetota</taxon>
        <taxon>Actinomycetes</taxon>
        <taxon>Micrococcales</taxon>
        <taxon>Promicromonosporaceae</taxon>
        <taxon>Xylanimonas</taxon>
    </lineage>
</organism>
<dbReference type="Proteomes" id="UP000293852">
    <property type="component" value="Unassembled WGS sequence"/>
</dbReference>
<proteinExistence type="predicted"/>
<sequence>MAACGRHAVPTVATTSQPATGSEEVRAKGSRLPQRLRRHRGVLGVLGCVALVAGLVGCTSHDDPFASAQAVIRVGALPTAAPTHLGETFDPLSDAEYGYVRSLASSASGVPGTARDVTGGQGPEVITIDPDLSATEGRHATALLYDYAADVLYTVHVDLRTGSARVETSEGSQPPPNARETRRATEILLASPVGQPWRDAYAAGTGEELTSADQLEVLGGAHVPPAPGGADDACSTHRCARLQITTDDGLRLTATNPVVDLSAGAAIEQD</sequence>
<feature type="region of interest" description="Disordered" evidence="1">
    <location>
        <begin position="1"/>
        <end position="32"/>
    </location>
</feature>
<evidence type="ECO:0000313" key="2">
    <source>
        <dbReference type="EMBL" id="RZS62274.1"/>
    </source>
</evidence>
<dbReference type="AlphaFoldDB" id="A0A4Q7M3Z5"/>
<accession>A0A4Q7M3Z5</accession>
<dbReference type="EMBL" id="SGWX01000001">
    <property type="protein sequence ID" value="RZS62274.1"/>
    <property type="molecule type" value="Genomic_DNA"/>
</dbReference>
<name>A0A4Q7M3Z5_9MICO</name>
<gene>
    <name evidence="2" type="ORF">EV386_2602</name>
</gene>
<comment type="caution">
    <text evidence="2">The sequence shown here is derived from an EMBL/GenBank/DDBJ whole genome shotgun (WGS) entry which is preliminary data.</text>
</comment>
<evidence type="ECO:0000256" key="1">
    <source>
        <dbReference type="SAM" id="MobiDB-lite"/>
    </source>
</evidence>
<reference evidence="2 3" key="1">
    <citation type="submission" date="2019-02" db="EMBL/GenBank/DDBJ databases">
        <title>Sequencing the genomes of 1000 actinobacteria strains.</title>
        <authorList>
            <person name="Klenk H.-P."/>
        </authorList>
    </citation>
    <scope>NUCLEOTIDE SEQUENCE [LARGE SCALE GENOMIC DNA]</scope>
    <source>
        <strain evidence="2 3">DSM 16932</strain>
    </source>
</reference>
<keyword evidence="3" id="KW-1185">Reference proteome</keyword>